<reference evidence="1 2" key="1">
    <citation type="submission" date="2020-03" db="EMBL/GenBank/DDBJ databases">
        <title>Sequencing the genomes of 1000 actinobacteria strains.</title>
        <authorList>
            <person name="Klenk H.-P."/>
        </authorList>
    </citation>
    <scope>NUCLEOTIDE SEQUENCE [LARGE SCALE GENOMIC DNA]</scope>
    <source>
        <strain evidence="1 2">DSM 45490</strain>
    </source>
</reference>
<name>A0A7X6A1Y5_9ACTN</name>
<dbReference type="EMBL" id="JAASRO010000001">
    <property type="protein sequence ID" value="NIK58325.1"/>
    <property type="molecule type" value="Genomic_DNA"/>
</dbReference>
<evidence type="ECO:0008006" key="3">
    <source>
        <dbReference type="Google" id="ProtNLM"/>
    </source>
</evidence>
<sequence length="201" mass="21648">MTTPNPRRPIMPGNKLFESLPGAADPATVTEAAHRTAELLVRGVRKSEDAEVHARVVKLADEYGLDELAELWSDSPADSLPGALWRLYVLRSWVHANAEEVSREFAGGRKYAEVHAVVAGVAEPPGPTEVRDMVDAVLRGVATGDFATTLDRAAAFARIVATGRAHLADDGHDRVLAASKLVETADQLQIAARIERAGNLW</sequence>
<keyword evidence="2" id="KW-1185">Reference proteome</keyword>
<proteinExistence type="predicted"/>
<evidence type="ECO:0000313" key="2">
    <source>
        <dbReference type="Proteomes" id="UP000555407"/>
    </source>
</evidence>
<dbReference type="AlphaFoldDB" id="A0A7X6A1Y5"/>
<dbReference type="Proteomes" id="UP000555407">
    <property type="component" value="Unassembled WGS sequence"/>
</dbReference>
<accession>A0A7X6A1Y5</accession>
<organism evidence="1 2">
    <name type="scientific">Kribbella shirazensis</name>
    <dbReference type="NCBI Taxonomy" id="1105143"/>
    <lineage>
        <taxon>Bacteria</taxon>
        <taxon>Bacillati</taxon>
        <taxon>Actinomycetota</taxon>
        <taxon>Actinomycetes</taxon>
        <taxon>Propionibacteriales</taxon>
        <taxon>Kribbellaceae</taxon>
        <taxon>Kribbella</taxon>
    </lineage>
</organism>
<protein>
    <recommendedName>
        <fullName evidence="3">DNA-directed RNA polymerase subunit beta</fullName>
    </recommendedName>
</protein>
<comment type="caution">
    <text evidence="1">The sequence shown here is derived from an EMBL/GenBank/DDBJ whole genome shotgun (WGS) entry which is preliminary data.</text>
</comment>
<evidence type="ECO:0000313" key="1">
    <source>
        <dbReference type="EMBL" id="NIK58325.1"/>
    </source>
</evidence>
<gene>
    <name evidence="1" type="ORF">BJY22_004042</name>
</gene>